<name>A0A6J8EEN2_MYTCO</name>
<evidence type="ECO:0000313" key="3">
    <source>
        <dbReference type="Proteomes" id="UP000507470"/>
    </source>
</evidence>
<dbReference type="InterPro" id="IPR036404">
    <property type="entry name" value="Jacalin-like_lectin_dom_sf"/>
</dbReference>
<protein>
    <recommendedName>
        <fullName evidence="1">Jacalin-type lectin domain-containing protein</fullName>
    </recommendedName>
</protein>
<dbReference type="OrthoDB" id="6357972at2759"/>
<feature type="domain" description="Jacalin-type lectin" evidence="1">
    <location>
        <begin position="166"/>
        <end position="247"/>
    </location>
</feature>
<evidence type="ECO:0000259" key="1">
    <source>
        <dbReference type="Pfam" id="PF01419"/>
    </source>
</evidence>
<sequence>MKSFLELSLKEFESIIDNYNFTAMKYNIPVHDPEICIFKLVVKYLYNKTLETHDQFNNADVHTLSNTIRFHDILDLDDLKKFVEIHSVINVPDISNLLMNRPKTMSNVRKSNLKYRKYSNNFKTFIKGRPFSDRCTGAYNAGESTSGSHSTGINDRPKKVKLHFIGRGFNHLSTLVRISIVYKSGEMVSHGPVRYKSDVEHEFDLDDDELITKVFLKYGTSIFTLKFLTNYGRILGPFGDVYNSFPWRSESISSTGYLHSCVSIPGRNSQTDYIEGIKFSWVTYCTEQNCRTCSEGFDRNDDKY</sequence>
<evidence type="ECO:0000313" key="2">
    <source>
        <dbReference type="EMBL" id="CAC5418416.1"/>
    </source>
</evidence>
<dbReference type="Gene3D" id="2.100.10.30">
    <property type="entry name" value="Jacalin-like lectin domain"/>
    <property type="match status" value="1"/>
</dbReference>
<organism evidence="2 3">
    <name type="scientific">Mytilus coruscus</name>
    <name type="common">Sea mussel</name>
    <dbReference type="NCBI Taxonomy" id="42192"/>
    <lineage>
        <taxon>Eukaryota</taxon>
        <taxon>Metazoa</taxon>
        <taxon>Spiralia</taxon>
        <taxon>Lophotrochozoa</taxon>
        <taxon>Mollusca</taxon>
        <taxon>Bivalvia</taxon>
        <taxon>Autobranchia</taxon>
        <taxon>Pteriomorphia</taxon>
        <taxon>Mytilida</taxon>
        <taxon>Mytiloidea</taxon>
        <taxon>Mytilidae</taxon>
        <taxon>Mytilinae</taxon>
        <taxon>Mytilus</taxon>
    </lineage>
</organism>
<dbReference type="SUPFAM" id="SSF51101">
    <property type="entry name" value="Mannose-binding lectins"/>
    <property type="match status" value="1"/>
</dbReference>
<dbReference type="EMBL" id="CACVKT020008919">
    <property type="protein sequence ID" value="CAC5418416.1"/>
    <property type="molecule type" value="Genomic_DNA"/>
</dbReference>
<keyword evidence="3" id="KW-1185">Reference proteome</keyword>
<dbReference type="InterPro" id="IPR001229">
    <property type="entry name" value="Jacalin-like_lectin_dom"/>
</dbReference>
<dbReference type="AlphaFoldDB" id="A0A6J8EEN2"/>
<proteinExistence type="predicted"/>
<dbReference type="Pfam" id="PF01419">
    <property type="entry name" value="Jacalin"/>
    <property type="match status" value="1"/>
</dbReference>
<accession>A0A6J8EEN2</accession>
<gene>
    <name evidence="2" type="ORF">MCOR_50854</name>
</gene>
<dbReference type="Proteomes" id="UP000507470">
    <property type="component" value="Unassembled WGS sequence"/>
</dbReference>
<reference evidence="2 3" key="1">
    <citation type="submission" date="2020-06" db="EMBL/GenBank/DDBJ databases">
        <authorList>
            <person name="Li R."/>
            <person name="Bekaert M."/>
        </authorList>
    </citation>
    <scope>NUCLEOTIDE SEQUENCE [LARGE SCALE GENOMIC DNA]</scope>
    <source>
        <strain evidence="3">wild</strain>
    </source>
</reference>